<evidence type="ECO:0000313" key="2">
    <source>
        <dbReference type="EMBL" id="QFI53765.1"/>
    </source>
</evidence>
<dbReference type="Proteomes" id="UP000594034">
    <property type="component" value="Chromosome"/>
</dbReference>
<organism evidence="2 3">
    <name type="scientific">Aeromonas simiae</name>
    <dbReference type="NCBI Taxonomy" id="218936"/>
    <lineage>
        <taxon>Bacteria</taxon>
        <taxon>Pseudomonadati</taxon>
        <taxon>Pseudomonadota</taxon>
        <taxon>Gammaproteobacteria</taxon>
        <taxon>Aeromonadales</taxon>
        <taxon>Aeromonadaceae</taxon>
        <taxon>Aeromonas</taxon>
    </lineage>
</organism>
<keyword evidence="2" id="KW-0012">Acyltransferase</keyword>
<dbReference type="PANTHER" id="PTHR30068:SF3">
    <property type="entry name" value="PHOSPHOLIPID_GLYCEROL ACYLTRANSFERASE DOMAIN-CONTAINING PROTEIN"/>
    <property type="match status" value="1"/>
</dbReference>
<dbReference type="GO" id="GO:0042840">
    <property type="term" value="P:D-glucuronate catabolic process"/>
    <property type="evidence" value="ECO:0007669"/>
    <property type="project" value="TreeGrafter"/>
</dbReference>
<name>A0A5J6WWV9_9GAMM</name>
<keyword evidence="3" id="KW-1185">Reference proteome</keyword>
<dbReference type="SUPFAM" id="SSF69593">
    <property type="entry name" value="Glycerol-3-phosphate (1)-acyltransferase"/>
    <property type="match status" value="1"/>
</dbReference>
<dbReference type="EMBL" id="CP040449">
    <property type="protein sequence ID" value="QFI53765.1"/>
    <property type="molecule type" value="Genomic_DNA"/>
</dbReference>
<reference evidence="2 3" key="1">
    <citation type="submission" date="2019-05" db="EMBL/GenBank/DDBJ databases">
        <title>OXA-830, a novel chromosomally encoded expanded-spectrum class D beta-lactamase in Aeromonas simiae.</title>
        <authorList>
            <person name="Zhou W."/>
            <person name="Chen Q."/>
        </authorList>
    </citation>
    <scope>NUCLEOTIDE SEQUENCE [LARGE SCALE GENOMIC DNA]</scope>
    <source>
        <strain evidence="2 3">A6</strain>
    </source>
</reference>
<evidence type="ECO:0000313" key="3">
    <source>
        <dbReference type="Proteomes" id="UP000594034"/>
    </source>
</evidence>
<dbReference type="GO" id="GO:0019698">
    <property type="term" value="P:D-galacturonate catabolic process"/>
    <property type="evidence" value="ECO:0007669"/>
    <property type="project" value="TreeGrafter"/>
</dbReference>
<dbReference type="Pfam" id="PF01553">
    <property type="entry name" value="Acyltransferase"/>
    <property type="match status" value="1"/>
</dbReference>
<dbReference type="InterPro" id="IPR002123">
    <property type="entry name" value="Plipid/glycerol_acylTrfase"/>
</dbReference>
<protein>
    <submittedName>
        <fullName evidence="2">1-acyl-sn-glycerol-3-phosphate acyltransferase</fullName>
    </submittedName>
</protein>
<keyword evidence="2" id="KW-0808">Transferase</keyword>
<feature type="domain" description="Phospholipid/glycerol acyltransferase" evidence="1">
    <location>
        <begin position="91"/>
        <end position="211"/>
    </location>
</feature>
<dbReference type="PANTHER" id="PTHR30068">
    <property type="entry name" value="URONATE ISOMERASE"/>
    <property type="match status" value="1"/>
</dbReference>
<dbReference type="AlphaFoldDB" id="A0A5J6WWV9"/>
<dbReference type="GO" id="GO:0016746">
    <property type="term" value="F:acyltransferase activity"/>
    <property type="evidence" value="ECO:0007669"/>
    <property type="project" value="UniProtKB-KW"/>
</dbReference>
<dbReference type="RefSeq" id="WP_193003325.1">
    <property type="nucleotide sequence ID" value="NZ_CP040449.1"/>
</dbReference>
<accession>A0A5J6WWV9</accession>
<dbReference type="KEGG" id="asim:FE240_03025"/>
<evidence type="ECO:0000259" key="1">
    <source>
        <dbReference type="Pfam" id="PF01553"/>
    </source>
</evidence>
<sequence>MAEVDRFAEIRPYNDDEVAGAIERLVQDDEFIGAIARYRFGNLVGWLGWAIRPLIRAVLRRKWAGVTTVRQVQLGVSRYMEHMIAGSTRGVTFSGLEHLEPGKGYLFVSNHRDIAMDPAFVNWGLFNNGFDTVRIAIGDNLLRKPCATELMKLNKSFIVKRSAKGPRELMKTLGDLSAYIGESLAGGHSIWIAQKEGRAKDGDDRTDPAILKMFYMEGKKQKLAFADYMARLNIVPVSISYECDPTDLAKARELYEKAHHGRYEKGEFEDIESIVAGIVGQKGRVHVAFGAPILDGFDDPDGLAALIDRSIWSSYHLFANNFLAAGERDKASAEEAAAYAERLDKVPTELRDLWRTMYAKPVENSKNI</sequence>
<proteinExistence type="predicted"/>
<gene>
    <name evidence="2" type="ORF">FE240_03025</name>
</gene>